<dbReference type="InterPro" id="IPR015422">
    <property type="entry name" value="PyrdxlP-dep_Trfase_small"/>
</dbReference>
<dbReference type="EC" id="3.7.1.3" evidence="5"/>
<dbReference type="GO" id="GO:0030429">
    <property type="term" value="F:kynureninase activity"/>
    <property type="evidence" value="ECO:0007669"/>
    <property type="project" value="UniProtKB-EC"/>
</dbReference>
<dbReference type="Gene3D" id="3.40.640.10">
    <property type="entry name" value="Type I PLP-dependent aspartate aminotransferase-like (Major domain)"/>
    <property type="match status" value="1"/>
</dbReference>
<dbReference type="InterPro" id="IPR015421">
    <property type="entry name" value="PyrdxlP-dep_Trfase_major"/>
</dbReference>
<gene>
    <name evidence="5" type="primary">kynU_1</name>
    <name evidence="5" type="ORF">LMG22037_01157</name>
</gene>
<dbReference type="RefSeq" id="WP_051223934.1">
    <property type="nucleotide sequence ID" value="NZ_CADFGL010000004.1"/>
</dbReference>
<evidence type="ECO:0000256" key="2">
    <source>
        <dbReference type="ARBA" id="ARBA00022801"/>
    </source>
</evidence>
<keyword evidence="3" id="KW-0663">Pyridoxal phosphate</keyword>
<sequence>MLTQTMEKLAMHHAKSADDFSGWLMYHSVGVYPGHRQAMTRALAEFAASWCAPDDSRWDAALAARGALLTDWAALLGAQPAYVFGAQNVTDTFARYLDGLADETLRGRTVLIAADCFPSLHFLLSGVAARRGFTLRTVAVRQDEGYVRDEDFIEAWTADVALALVTWVSSLTSKRVNLAAMCDHARRRGSLAALDVTQGIGILPFDLNATPFDFVCGSTLKWLCGAPGTGLGYIAPHALTQGAAPAVRGWFSQEDPFNWNIDAFAYASDARRFDTGTPSVLPFVASQPGMTWMRSQPRGSVREHNLALCHQLIAMLDQKGYRLLSPRNDNERGGSIMAEAPAHLNTAQLVVQLKHAGVFVDSRSRTLRFSPGVCTTSAGLERLAQCLPR</sequence>
<dbReference type="PANTHER" id="PTHR14084">
    <property type="entry name" value="KYNURENINASE"/>
    <property type="match status" value="1"/>
</dbReference>
<dbReference type="InterPro" id="IPR015424">
    <property type="entry name" value="PyrdxlP-dep_Trfase"/>
</dbReference>
<accession>A0A6J5A806</accession>
<evidence type="ECO:0000259" key="4">
    <source>
        <dbReference type="Pfam" id="PF00266"/>
    </source>
</evidence>
<protein>
    <submittedName>
        <fullName evidence="5">Kynureninase</fullName>
        <ecNumber evidence="5">3.7.1.3</ecNumber>
    </submittedName>
</protein>
<keyword evidence="2 5" id="KW-0378">Hydrolase</keyword>
<dbReference type="GO" id="GO:0019441">
    <property type="term" value="P:L-tryptophan catabolic process to kynurenine"/>
    <property type="evidence" value="ECO:0007669"/>
    <property type="project" value="TreeGrafter"/>
</dbReference>
<dbReference type="Gene3D" id="3.90.1150.10">
    <property type="entry name" value="Aspartate Aminotransferase, domain 1"/>
    <property type="match status" value="1"/>
</dbReference>
<dbReference type="Proteomes" id="UP000494249">
    <property type="component" value="Unassembled WGS sequence"/>
</dbReference>
<dbReference type="InterPro" id="IPR000192">
    <property type="entry name" value="Aminotrans_V_dom"/>
</dbReference>
<feature type="domain" description="Aminotransferase class V" evidence="4">
    <location>
        <begin position="74"/>
        <end position="362"/>
    </location>
</feature>
<evidence type="ECO:0000313" key="6">
    <source>
        <dbReference type="Proteomes" id="UP000494249"/>
    </source>
</evidence>
<dbReference type="SUPFAM" id="SSF53383">
    <property type="entry name" value="PLP-dependent transferases"/>
    <property type="match status" value="1"/>
</dbReference>
<name>A0A6J5A806_9BURK</name>
<dbReference type="PANTHER" id="PTHR14084:SF0">
    <property type="entry name" value="KYNURENINASE"/>
    <property type="match status" value="1"/>
</dbReference>
<organism evidence="5 6">
    <name type="scientific">Paraburkholderia phenoliruptrix</name>
    <dbReference type="NCBI Taxonomy" id="252970"/>
    <lineage>
        <taxon>Bacteria</taxon>
        <taxon>Pseudomonadati</taxon>
        <taxon>Pseudomonadota</taxon>
        <taxon>Betaproteobacteria</taxon>
        <taxon>Burkholderiales</taxon>
        <taxon>Burkholderiaceae</taxon>
        <taxon>Paraburkholderia</taxon>
    </lineage>
</organism>
<dbReference type="Pfam" id="PF00266">
    <property type="entry name" value="Aminotran_5"/>
    <property type="match status" value="1"/>
</dbReference>
<dbReference type="GO" id="GO:0005737">
    <property type="term" value="C:cytoplasm"/>
    <property type="evidence" value="ECO:0007669"/>
    <property type="project" value="InterPro"/>
</dbReference>
<dbReference type="InterPro" id="IPR010111">
    <property type="entry name" value="Kynureninase"/>
</dbReference>
<keyword evidence="1" id="KW-0662">Pyridine nucleotide biosynthesis</keyword>
<proteinExistence type="predicted"/>
<dbReference type="GO" id="GO:0009435">
    <property type="term" value="P:NAD+ biosynthetic process"/>
    <property type="evidence" value="ECO:0007669"/>
    <property type="project" value="InterPro"/>
</dbReference>
<dbReference type="AlphaFoldDB" id="A0A6J5A806"/>
<evidence type="ECO:0000313" key="5">
    <source>
        <dbReference type="EMBL" id="CAB3654616.1"/>
    </source>
</evidence>
<evidence type="ECO:0000256" key="3">
    <source>
        <dbReference type="ARBA" id="ARBA00022898"/>
    </source>
</evidence>
<reference evidence="5 6" key="1">
    <citation type="submission" date="2020-04" db="EMBL/GenBank/DDBJ databases">
        <authorList>
            <person name="De Canck E."/>
        </authorList>
    </citation>
    <scope>NUCLEOTIDE SEQUENCE [LARGE SCALE GENOMIC DNA]</scope>
    <source>
        <strain evidence="5 6">LMG 22037</strain>
    </source>
</reference>
<dbReference type="GO" id="GO:0030170">
    <property type="term" value="F:pyridoxal phosphate binding"/>
    <property type="evidence" value="ECO:0007669"/>
    <property type="project" value="InterPro"/>
</dbReference>
<dbReference type="GO" id="GO:0043420">
    <property type="term" value="P:anthranilate metabolic process"/>
    <property type="evidence" value="ECO:0007669"/>
    <property type="project" value="TreeGrafter"/>
</dbReference>
<evidence type="ECO:0000256" key="1">
    <source>
        <dbReference type="ARBA" id="ARBA00022642"/>
    </source>
</evidence>
<dbReference type="EMBL" id="CADIKB010000003">
    <property type="protein sequence ID" value="CAB3654616.1"/>
    <property type="molecule type" value="Genomic_DNA"/>
</dbReference>